<keyword evidence="5" id="KW-0732">Signal</keyword>
<keyword evidence="3" id="KW-0998">Cell outer membrane</keyword>
<sequence>MIYRVFLILFLLPTLASAATLSVPSNAVQTAQNTAADSALRLVDAPIKDASDPSGPIIEGTVTTRAWRIDASGLTPKQMTTPLVEQLAEQGFSTIFECSAAQCGGFDFRFALDVISPPAMFVDLGSYRFVSLRNDDMGVTILASAAQSTAFIQIAQVSKDELIETEATANTVTGNPATASLGKTTAPLAQRLKIHGFAELHGLSFMTGSATLTDPRAPVLGALADYLRAHPNQQIALVGHTDSQGALNGNIALSKKRAEAVLETLVSDFNVPRAQMDAQGMGYLSPVASNLTAQGREANRRVEVIVTSTQ</sequence>
<evidence type="ECO:0000256" key="4">
    <source>
        <dbReference type="PROSITE-ProRule" id="PRU00473"/>
    </source>
</evidence>
<dbReference type="InterPro" id="IPR036737">
    <property type="entry name" value="OmpA-like_sf"/>
</dbReference>
<dbReference type="Gene3D" id="3.30.1330.60">
    <property type="entry name" value="OmpA-like domain"/>
    <property type="match status" value="1"/>
</dbReference>
<keyword evidence="8" id="KW-1185">Reference proteome</keyword>
<dbReference type="PANTHER" id="PTHR30329">
    <property type="entry name" value="STATOR ELEMENT OF FLAGELLAR MOTOR COMPLEX"/>
    <property type="match status" value="1"/>
</dbReference>
<dbReference type="RefSeq" id="WP_048598426.1">
    <property type="nucleotide sequence ID" value="NZ_CBFHGK010000008.1"/>
</dbReference>
<dbReference type="SUPFAM" id="SSF103088">
    <property type="entry name" value="OmpA-like"/>
    <property type="match status" value="1"/>
</dbReference>
<dbReference type="PRINTS" id="PR01021">
    <property type="entry name" value="OMPADOMAIN"/>
</dbReference>
<dbReference type="CDD" id="cd07185">
    <property type="entry name" value="OmpA_C-like"/>
    <property type="match status" value="1"/>
</dbReference>
<dbReference type="InterPro" id="IPR006664">
    <property type="entry name" value="OMP_bac"/>
</dbReference>
<keyword evidence="2 4" id="KW-0472">Membrane</keyword>
<dbReference type="EMBL" id="CVQV01000005">
    <property type="protein sequence ID" value="CRK75002.1"/>
    <property type="molecule type" value="Genomic_DNA"/>
</dbReference>
<name>A0A0U1NJT7_9RHOB</name>
<dbReference type="PROSITE" id="PS51123">
    <property type="entry name" value="OMPA_2"/>
    <property type="match status" value="1"/>
</dbReference>
<accession>A0A0U1NJT7</accession>
<protein>
    <submittedName>
        <fullName evidence="7">Inner membrane lipoprotein YiaD</fullName>
    </submittedName>
</protein>
<dbReference type="STRING" id="282199.GCA_001049735_01042"/>
<proteinExistence type="predicted"/>
<organism evidence="7 8">
    <name type="scientific">Nereida ignava</name>
    <dbReference type="NCBI Taxonomy" id="282199"/>
    <lineage>
        <taxon>Bacteria</taxon>
        <taxon>Pseudomonadati</taxon>
        <taxon>Pseudomonadota</taxon>
        <taxon>Alphaproteobacteria</taxon>
        <taxon>Rhodobacterales</taxon>
        <taxon>Roseobacteraceae</taxon>
        <taxon>Nereida</taxon>
    </lineage>
</organism>
<feature type="domain" description="OmpA-like" evidence="6">
    <location>
        <begin position="192"/>
        <end position="310"/>
    </location>
</feature>
<dbReference type="GO" id="GO:0009279">
    <property type="term" value="C:cell outer membrane"/>
    <property type="evidence" value="ECO:0007669"/>
    <property type="project" value="UniProtKB-SubCell"/>
</dbReference>
<dbReference type="AlphaFoldDB" id="A0A0U1NJT7"/>
<evidence type="ECO:0000256" key="5">
    <source>
        <dbReference type="SAM" id="SignalP"/>
    </source>
</evidence>
<feature type="signal peptide" evidence="5">
    <location>
        <begin position="1"/>
        <end position="18"/>
    </location>
</feature>
<evidence type="ECO:0000256" key="1">
    <source>
        <dbReference type="ARBA" id="ARBA00004442"/>
    </source>
</evidence>
<dbReference type="PANTHER" id="PTHR30329:SF21">
    <property type="entry name" value="LIPOPROTEIN YIAD-RELATED"/>
    <property type="match status" value="1"/>
</dbReference>
<evidence type="ECO:0000256" key="3">
    <source>
        <dbReference type="ARBA" id="ARBA00023237"/>
    </source>
</evidence>
<evidence type="ECO:0000313" key="7">
    <source>
        <dbReference type="EMBL" id="CRK75002.1"/>
    </source>
</evidence>
<feature type="chain" id="PRO_5006712092" evidence="5">
    <location>
        <begin position="19"/>
        <end position="310"/>
    </location>
</feature>
<dbReference type="InterPro" id="IPR006665">
    <property type="entry name" value="OmpA-like"/>
</dbReference>
<dbReference type="Pfam" id="PF00691">
    <property type="entry name" value="OmpA"/>
    <property type="match status" value="1"/>
</dbReference>
<evidence type="ECO:0000256" key="2">
    <source>
        <dbReference type="ARBA" id="ARBA00023136"/>
    </source>
</evidence>
<dbReference type="Proteomes" id="UP000048949">
    <property type="component" value="Unassembled WGS sequence"/>
</dbReference>
<keyword evidence="7" id="KW-0449">Lipoprotein</keyword>
<dbReference type="InterPro" id="IPR050330">
    <property type="entry name" value="Bact_OuterMem_StrucFunc"/>
</dbReference>
<evidence type="ECO:0000259" key="6">
    <source>
        <dbReference type="PROSITE" id="PS51123"/>
    </source>
</evidence>
<gene>
    <name evidence="7" type="primary">yiaD_1</name>
    <name evidence="7" type="ORF">NIG5292_01043</name>
</gene>
<comment type="subcellular location">
    <subcellularLocation>
        <location evidence="1">Cell outer membrane</location>
    </subcellularLocation>
</comment>
<reference evidence="7 8" key="1">
    <citation type="submission" date="2015-04" db="EMBL/GenBank/DDBJ databases">
        <authorList>
            <person name="Syromyatnikov M.Y."/>
            <person name="Popov V.N."/>
        </authorList>
    </citation>
    <scope>NUCLEOTIDE SEQUENCE [LARGE SCALE GENOMIC DNA]</scope>
    <source>
        <strain evidence="7 8">CECT 5292</strain>
    </source>
</reference>
<evidence type="ECO:0000313" key="8">
    <source>
        <dbReference type="Proteomes" id="UP000048949"/>
    </source>
</evidence>